<gene>
    <name evidence="19" type="ORF">Pcinc_029462</name>
</gene>
<feature type="region of interest" description="Disordered" evidence="17">
    <location>
        <begin position="44"/>
        <end position="64"/>
    </location>
</feature>
<dbReference type="AlphaFoldDB" id="A0AAE1K5N8"/>
<dbReference type="Pfam" id="PF01401">
    <property type="entry name" value="Peptidase_M2"/>
    <property type="match status" value="1"/>
</dbReference>
<evidence type="ECO:0000256" key="6">
    <source>
        <dbReference type="ARBA" id="ARBA00022833"/>
    </source>
</evidence>
<dbReference type="PROSITE" id="PS50023">
    <property type="entry name" value="LIM_DOMAIN_2"/>
    <property type="match status" value="1"/>
</dbReference>
<evidence type="ECO:0000259" key="18">
    <source>
        <dbReference type="PROSITE" id="PS50023"/>
    </source>
</evidence>
<dbReference type="PANTHER" id="PTHR10514:SF27">
    <property type="entry name" value="ANGIOTENSIN-CONVERTING ENZYME"/>
    <property type="match status" value="1"/>
</dbReference>
<evidence type="ECO:0000256" key="1">
    <source>
        <dbReference type="ARBA" id="ARBA00004123"/>
    </source>
</evidence>
<feature type="disulfide bond" evidence="14 16">
    <location>
        <begin position="133"/>
        <end position="141"/>
    </location>
</feature>
<proteinExistence type="inferred from homology"/>
<evidence type="ECO:0000256" key="15">
    <source>
        <dbReference type="PROSITE-ProRule" id="PRU00125"/>
    </source>
</evidence>
<keyword evidence="12" id="KW-0539">Nucleus</keyword>
<evidence type="ECO:0000256" key="3">
    <source>
        <dbReference type="ARBA" id="ARBA00022723"/>
    </source>
</evidence>
<keyword evidence="3 15" id="KW-0479">Metal-binding</keyword>
<dbReference type="Proteomes" id="UP001286313">
    <property type="component" value="Unassembled WGS sequence"/>
</dbReference>
<evidence type="ECO:0000256" key="5">
    <source>
        <dbReference type="ARBA" id="ARBA00022737"/>
    </source>
</evidence>
<feature type="binding site" evidence="13">
    <location>
        <position position="208"/>
    </location>
    <ligand>
        <name>chloride</name>
        <dbReference type="ChEBI" id="CHEBI:17996"/>
        <label>1</label>
    </ligand>
</feature>
<keyword evidence="7 15" id="KW-0440">LIM domain</keyword>
<dbReference type="InterPro" id="IPR001781">
    <property type="entry name" value="Znf_LIM"/>
</dbReference>
<dbReference type="GO" id="GO:0005886">
    <property type="term" value="C:plasma membrane"/>
    <property type="evidence" value="ECO:0007669"/>
    <property type="project" value="TreeGrafter"/>
</dbReference>
<dbReference type="GO" id="GO:0046872">
    <property type="term" value="F:metal ion binding"/>
    <property type="evidence" value="ECO:0007669"/>
    <property type="project" value="UniProtKB-KW"/>
</dbReference>
<evidence type="ECO:0000256" key="8">
    <source>
        <dbReference type="ARBA" id="ARBA00023125"/>
    </source>
</evidence>
<evidence type="ECO:0000256" key="14">
    <source>
        <dbReference type="PIRSR" id="PIRSR601548-4"/>
    </source>
</evidence>
<dbReference type="GO" id="GO:0008241">
    <property type="term" value="F:peptidyl-dipeptidase activity"/>
    <property type="evidence" value="ECO:0007669"/>
    <property type="project" value="InterPro"/>
</dbReference>
<dbReference type="EMBL" id="JAWQEG010003705">
    <property type="protein sequence ID" value="KAK3864877.1"/>
    <property type="molecule type" value="Genomic_DNA"/>
</dbReference>
<dbReference type="PANTHER" id="PTHR10514">
    <property type="entry name" value="ANGIOTENSIN-CONVERTING ENZYME"/>
    <property type="match status" value="1"/>
</dbReference>
<keyword evidence="5" id="KW-0677">Repeat</keyword>
<dbReference type="GO" id="GO:0005634">
    <property type="term" value="C:nucleus"/>
    <property type="evidence" value="ECO:0007669"/>
    <property type="project" value="UniProtKB-SubCell"/>
</dbReference>
<comment type="caution">
    <text evidence="16">Lacks conserved residue(s) required for the propagation of feature annotation.</text>
</comment>
<keyword evidence="11" id="KW-0325">Glycoprotein</keyword>
<dbReference type="SMART" id="SM00132">
    <property type="entry name" value="LIM"/>
    <property type="match status" value="1"/>
</dbReference>
<feature type="domain" description="LIM zinc-binding" evidence="18">
    <location>
        <begin position="71"/>
        <end position="132"/>
    </location>
</feature>
<keyword evidence="4" id="KW-0732">Signal</keyword>
<dbReference type="GO" id="GO:0006508">
    <property type="term" value="P:proteolysis"/>
    <property type="evidence" value="ECO:0007669"/>
    <property type="project" value="InterPro"/>
</dbReference>
<keyword evidence="9" id="KW-0371">Homeobox</keyword>
<sequence>MWQVMRGGGEGEAGFGSIAVGEGVTGVAGKGDAVVLGDDVAEPSRIETQQQDQQKDSDKNSSDGDLKGCGEVCQGCRDVIADRFLLRVNSRSWHQTCLRCCVCQLALDRQPSCFIREHNVYCKTDYTSTAKICDYKCPKKCDLELEPDIQKILHTSRDYEELEHVWKMWRNASGRPVRCQYKQFVHLANKAAQLNGFDNMGEMWLHPYESDSIRKDIADLWE</sequence>
<evidence type="ECO:0000313" key="19">
    <source>
        <dbReference type="EMBL" id="KAK3864877.1"/>
    </source>
</evidence>
<evidence type="ECO:0000256" key="16">
    <source>
        <dbReference type="PROSITE-ProRule" id="PRU01355"/>
    </source>
</evidence>
<evidence type="ECO:0000256" key="2">
    <source>
        <dbReference type="ARBA" id="ARBA00008139"/>
    </source>
</evidence>
<dbReference type="FunFam" id="2.10.110.10:FF:000006">
    <property type="entry name" value="LIM homeobox transcription factor 1-beta"/>
    <property type="match status" value="1"/>
</dbReference>
<evidence type="ECO:0000256" key="10">
    <source>
        <dbReference type="ARBA" id="ARBA00023157"/>
    </source>
</evidence>
<evidence type="ECO:0000256" key="13">
    <source>
        <dbReference type="PIRSR" id="PIRSR601548-2"/>
    </source>
</evidence>
<dbReference type="InterPro" id="IPR001548">
    <property type="entry name" value="Peptidase_M2"/>
</dbReference>
<dbReference type="SUPFAM" id="SSF55486">
    <property type="entry name" value="Metalloproteases ('zincins'), catalytic domain"/>
    <property type="match status" value="1"/>
</dbReference>
<evidence type="ECO:0000313" key="20">
    <source>
        <dbReference type="Proteomes" id="UP001286313"/>
    </source>
</evidence>
<keyword evidence="20" id="KW-1185">Reference proteome</keyword>
<name>A0AAE1K5N8_PETCI</name>
<dbReference type="GO" id="GO:0008237">
    <property type="term" value="F:metallopeptidase activity"/>
    <property type="evidence" value="ECO:0007669"/>
    <property type="project" value="InterPro"/>
</dbReference>
<keyword evidence="8" id="KW-0238">DNA-binding</keyword>
<comment type="subcellular location">
    <subcellularLocation>
        <location evidence="1">Nucleus</location>
    </subcellularLocation>
</comment>
<dbReference type="SUPFAM" id="SSF57716">
    <property type="entry name" value="Glucocorticoid receptor-like (DNA-binding domain)"/>
    <property type="match status" value="2"/>
</dbReference>
<keyword evidence="6 15" id="KW-0862">Zinc</keyword>
<dbReference type="PROSITE" id="PS52011">
    <property type="entry name" value="PEPTIDASE_M2"/>
    <property type="match status" value="1"/>
</dbReference>
<evidence type="ECO:0000256" key="4">
    <source>
        <dbReference type="ARBA" id="ARBA00022729"/>
    </source>
</evidence>
<reference evidence="19" key="1">
    <citation type="submission" date="2023-10" db="EMBL/GenBank/DDBJ databases">
        <title>Genome assemblies of two species of porcelain crab, Petrolisthes cinctipes and Petrolisthes manimaculis (Anomura: Porcellanidae).</title>
        <authorList>
            <person name="Angst P."/>
        </authorList>
    </citation>
    <scope>NUCLEOTIDE SEQUENCE</scope>
    <source>
        <strain evidence="19">PB745_01</strain>
        <tissue evidence="19">Gill</tissue>
    </source>
</reference>
<evidence type="ECO:0000256" key="7">
    <source>
        <dbReference type="ARBA" id="ARBA00023038"/>
    </source>
</evidence>
<comment type="caution">
    <text evidence="19">The sequence shown here is derived from an EMBL/GenBank/DDBJ whole genome shotgun (WGS) entry which is preliminary data.</text>
</comment>
<dbReference type="GO" id="GO:0003677">
    <property type="term" value="F:DNA binding"/>
    <property type="evidence" value="ECO:0007669"/>
    <property type="project" value="UniProtKB-KW"/>
</dbReference>
<dbReference type="CDD" id="cd09373">
    <property type="entry name" value="LIM1_AWH"/>
    <property type="match status" value="1"/>
</dbReference>
<protein>
    <recommendedName>
        <fullName evidence="18">LIM zinc-binding domain-containing protein</fullName>
    </recommendedName>
</protein>
<evidence type="ECO:0000256" key="12">
    <source>
        <dbReference type="ARBA" id="ARBA00023242"/>
    </source>
</evidence>
<feature type="compositionally biased region" description="Basic and acidic residues" evidence="17">
    <location>
        <begin position="53"/>
        <end position="64"/>
    </location>
</feature>
<evidence type="ECO:0000256" key="17">
    <source>
        <dbReference type="SAM" id="MobiDB-lite"/>
    </source>
</evidence>
<organism evidence="19 20">
    <name type="scientific">Petrolisthes cinctipes</name>
    <name type="common">Flat porcelain crab</name>
    <dbReference type="NCBI Taxonomy" id="88211"/>
    <lineage>
        <taxon>Eukaryota</taxon>
        <taxon>Metazoa</taxon>
        <taxon>Ecdysozoa</taxon>
        <taxon>Arthropoda</taxon>
        <taxon>Crustacea</taxon>
        <taxon>Multicrustacea</taxon>
        <taxon>Malacostraca</taxon>
        <taxon>Eumalacostraca</taxon>
        <taxon>Eucarida</taxon>
        <taxon>Decapoda</taxon>
        <taxon>Pleocyemata</taxon>
        <taxon>Anomura</taxon>
        <taxon>Galatheoidea</taxon>
        <taxon>Porcellanidae</taxon>
        <taxon>Petrolisthes</taxon>
    </lineage>
</organism>
<accession>A0AAE1K5N8</accession>
<dbReference type="PROSITE" id="PS00478">
    <property type="entry name" value="LIM_DOMAIN_1"/>
    <property type="match status" value="1"/>
</dbReference>
<evidence type="ECO:0000256" key="9">
    <source>
        <dbReference type="ARBA" id="ARBA00023155"/>
    </source>
</evidence>
<evidence type="ECO:0000256" key="11">
    <source>
        <dbReference type="ARBA" id="ARBA00023180"/>
    </source>
</evidence>
<dbReference type="Gene3D" id="2.10.110.10">
    <property type="entry name" value="Cysteine Rich Protein"/>
    <property type="match status" value="1"/>
</dbReference>
<keyword evidence="10 14" id="KW-1015">Disulfide bond</keyword>
<comment type="similarity">
    <text evidence="2 16">Belongs to the peptidase M2 family.</text>
</comment>